<organism evidence="1 2">
    <name type="scientific">Pomacea canaliculata</name>
    <name type="common">Golden apple snail</name>
    <dbReference type="NCBI Taxonomy" id="400727"/>
    <lineage>
        <taxon>Eukaryota</taxon>
        <taxon>Metazoa</taxon>
        <taxon>Spiralia</taxon>
        <taxon>Lophotrochozoa</taxon>
        <taxon>Mollusca</taxon>
        <taxon>Gastropoda</taxon>
        <taxon>Caenogastropoda</taxon>
        <taxon>Architaenioglossa</taxon>
        <taxon>Ampullarioidea</taxon>
        <taxon>Ampullariidae</taxon>
        <taxon>Pomacea</taxon>
    </lineage>
</organism>
<proteinExistence type="predicted"/>
<protein>
    <submittedName>
        <fullName evidence="1">Uncharacterized protein</fullName>
    </submittedName>
</protein>
<dbReference type="EMBL" id="PZQS01000010">
    <property type="protein sequence ID" value="PVD23811.1"/>
    <property type="molecule type" value="Genomic_DNA"/>
</dbReference>
<gene>
    <name evidence="1" type="ORF">C0Q70_17085</name>
</gene>
<evidence type="ECO:0000313" key="1">
    <source>
        <dbReference type="EMBL" id="PVD23811.1"/>
    </source>
</evidence>
<dbReference type="Proteomes" id="UP000245119">
    <property type="component" value="Linkage Group LG10"/>
</dbReference>
<dbReference type="AlphaFoldDB" id="A0A2T7NRK7"/>
<reference evidence="1 2" key="1">
    <citation type="submission" date="2018-04" db="EMBL/GenBank/DDBJ databases">
        <title>The genome of golden apple snail Pomacea canaliculata provides insight into stress tolerance and invasive adaptation.</title>
        <authorList>
            <person name="Liu C."/>
            <person name="Liu B."/>
            <person name="Ren Y."/>
            <person name="Zhang Y."/>
            <person name="Wang H."/>
            <person name="Li S."/>
            <person name="Jiang F."/>
            <person name="Yin L."/>
            <person name="Zhang G."/>
            <person name="Qian W."/>
            <person name="Fan W."/>
        </authorList>
    </citation>
    <scope>NUCLEOTIDE SEQUENCE [LARGE SCALE GENOMIC DNA]</scope>
    <source>
        <strain evidence="1">SZHN2017</strain>
        <tissue evidence="1">Muscle</tissue>
    </source>
</reference>
<comment type="caution">
    <text evidence="1">The sequence shown here is derived from an EMBL/GenBank/DDBJ whole genome shotgun (WGS) entry which is preliminary data.</text>
</comment>
<name>A0A2T7NRK7_POMCA</name>
<accession>A0A2T7NRK7</accession>
<evidence type="ECO:0000313" key="2">
    <source>
        <dbReference type="Proteomes" id="UP000245119"/>
    </source>
</evidence>
<keyword evidence="2" id="KW-1185">Reference proteome</keyword>
<sequence length="75" mass="8244">MRVTSPAAITPTVHTPHARHACSLHANDKMARRPDREVCRFQTHTIQSSADVETQLADCSLPADVSMSCCLARNQ</sequence>